<feature type="compositionally biased region" description="Basic and acidic residues" evidence="4">
    <location>
        <begin position="71"/>
        <end position="89"/>
    </location>
</feature>
<dbReference type="PANTHER" id="PTHR15911:SF6">
    <property type="entry name" value="WW DOMAIN-CONTAINING ADAPTER PROTEIN WITH COILED-COIL"/>
    <property type="match status" value="1"/>
</dbReference>
<keyword evidence="2" id="KW-0156">Chromatin regulator</keyword>
<comment type="caution">
    <text evidence="6">The sequence shown here is derived from an EMBL/GenBank/DDBJ whole genome shotgun (WGS) entry which is preliminary data.</text>
</comment>
<gene>
    <name evidence="6" type="ORF">NQ317_015428</name>
</gene>
<evidence type="ECO:0000256" key="3">
    <source>
        <dbReference type="ARBA" id="ARBA00023242"/>
    </source>
</evidence>
<evidence type="ECO:0000259" key="5">
    <source>
        <dbReference type="PROSITE" id="PS50020"/>
    </source>
</evidence>
<evidence type="ECO:0000256" key="2">
    <source>
        <dbReference type="ARBA" id="ARBA00022853"/>
    </source>
</evidence>
<dbReference type="PROSITE" id="PS50020">
    <property type="entry name" value="WW_DOMAIN_2"/>
    <property type="match status" value="1"/>
</dbReference>
<evidence type="ECO:0000313" key="6">
    <source>
        <dbReference type="EMBL" id="KAJ8966597.1"/>
    </source>
</evidence>
<dbReference type="SMART" id="SM00456">
    <property type="entry name" value="WW"/>
    <property type="match status" value="1"/>
</dbReference>
<feature type="compositionally biased region" description="Low complexity" evidence="4">
    <location>
        <begin position="237"/>
        <end position="246"/>
    </location>
</feature>
<dbReference type="Gene3D" id="2.20.70.10">
    <property type="match status" value="1"/>
</dbReference>
<reference evidence="6" key="1">
    <citation type="journal article" date="2023" name="Insect Mol. Biol.">
        <title>Genome sequencing provides insights into the evolution of gene families encoding plant cell wall-degrading enzymes in longhorned beetles.</title>
        <authorList>
            <person name="Shin N.R."/>
            <person name="Okamura Y."/>
            <person name="Kirsch R."/>
            <person name="Pauchet Y."/>
        </authorList>
    </citation>
    <scope>NUCLEOTIDE SEQUENCE</scope>
    <source>
        <strain evidence="6">MMC_N1</strain>
    </source>
</reference>
<feature type="region of interest" description="Disordered" evidence="4">
    <location>
        <begin position="116"/>
        <end position="246"/>
    </location>
</feature>
<evidence type="ECO:0000313" key="7">
    <source>
        <dbReference type="Proteomes" id="UP001162164"/>
    </source>
</evidence>
<dbReference type="InterPro" id="IPR038867">
    <property type="entry name" value="WAC"/>
</dbReference>
<evidence type="ECO:0000256" key="4">
    <source>
        <dbReference type="SAM" id="MobiDB-lite"/>
    </source>
</evidence>
<dbReference type="SUPFAM" id="SSF51045">
    <property type="entry name" value="WW domain"/>
    <property type="match status" value="1"/>
</dbReference>
<evidence type="ECO:0000256" key="1">
    <source>
        <dbReference type="ARBA" id="ARBA00004123"/>
    </source>
</evidence>
<dbReference type="PROSITE" id="PS01159">
    <property type="entry name" value="WW_DOMAIN_1"/>
    <property type="match status" value="1"/>
</dbReference>
<dbReference type="Pfam" id="PF00397">
    <property type="entry name" value="WW"/>
    <property type="match status" value="1"/>
</dbReference>
<keyword evidence="7" id="KW-1185">Reference proteome</keyword>
<feature type="compositionally biased region" description="Basic and acidic residues" evidence="4">
    <location>
        <begin position="24"/>
        <end position="60"/>
    </location>
</feature>
<dbReference type="InterPro" id="IPR036020">
    <property type="entry name" value="WW_dom_sf"/>
</dbReference>
<feature type="compositionally biased region" description="Polar residues" evidence="4">
    <location>
        <begin position="212"/>
        <end position="236"/>
    </location>
</feature>
<organism evidence="6 7">
    <name type="scientific">Molorchus minor</name>
    <dbReference type="NCBI Taxonomy" id="1323400"/>
    <lineage>
        <taxon>Eukaryota</taxon>
        <taxon>Metazoa</taxon>
        <taxon>Ecdysozoa</taxon>
        <taxon>Arthropoda</taxon>
        <taxon>Hexapoda</taxon>
        <taxon>Insecta</taxon>
        <taxon>Pterygota</taxon>
        <taxon>Neoptera</taxon>
        <taxon>Endopterygota</taxon>
        <taxon>Coleoptera</taxon>
        <taxon>Polyphaga</taxon>
        <taxon>Cucujiformia</taxon>
        <taxon>Chrysomeloidea</taxon>
        <taxon>Cerambycidae</taxon>
        <taxon>Lamiinae</taxon>
        <taxon>Monochamini</taxon>
        <taxon>Molorchus</taxon>
    </lineage>
</organism>
<feature type="compositionally biased region" description="Basic and acidic residues" evidence="4">
    <location>
        <begin position="191"/>
        <end position="211"/>
    </location>
</feature>
<feature type="domain" description="WW" evidence="5">
    <location>
        <begin position="97"/>
        <end position="124"/>
    </location>
</feature>
<keyword evidence="3" id="KW-0539">Nucleus</keyword>
<comment type="subcellular location">
    <subcellularLocation>
        <location evidence="1">Nucleus</location>
    </subcellularLocation>
</comment>
<dbReference type="CDD" id="cd00201">
    <property type="entry name" value="WW"/>
    <property type="match status" value="1"/>
</dbReference>
<dbReference type="PANTHER" id="PTHR15911">
    <property type="entry name" value="WW DOMAIN-CONTAINING ADAPTER PROTEIN WITH COILED-COIL"/>
    <property type="match status" value="1"/>
</dbReference>
<dbReference type="Proteomes" id="UP001162164">
    <property type="component" value="Unassembled WGS sequence"/>
</dbReference>
<name>A0ABQ9IV89_9CUCU</name>
<protein>
    <recommendedName>
        <fullName evidence="5">WW domain-containing protein</fullName>
    </recommendedName>
</protein>
<sequence>MEMRKQIKLPQHWDTTLLARDVDGEHSDVVRTDCARSPKDKRSRESEHRSTSDRNDEKSILHPIKVSQISSRDKKPMHNNCVDKRDDRDRVIRVGDWSEHVSSSGKKYYYNCKTEVSQWEKPREWIERERDRFRGRDRERERDSERNYSSSSRSGMRHEKHSNSRGANSSSSKDHIRESATGSRHWSSSSSRDDSDVPAKESRSTRKHSEENVQSTQQDMDISPGDSTPTSEVSYGNNSSQQTNEQNTMGPVLLANALPRLISHPIHVPSTPITRPEASPQSTASVMPVTSTITTSNAPGPPSNLTALPRIMSQTTPTDNADKNLHGLQRPGDSAVHTSLSVDTNHTGTVVEGPPTPTHSETSDCIKGVPITSFVAAVAVPVSSPPGSLPTLQGMSSSLQALRPQGPTITPSLANHYRDDLVNHVRGWPAEILEKQAQKLAEEAHIMGSIQCSKVSAELKSARSIVRLTEIQATLQEQRLHLLFEV</sequence>
<accession>A0ABQ9IV89</accession>
<feature type="region of interest" description="Disordered" evidence="4">
    <location>
        <begin position="24"/>
        <end position="89"/>
    </location>
</feature>
<feature type="compositionally biased region" description="Basic and acidic residues" evidence="4">
    <location>
        <begin position="118"/>
        <end position="146"/>
    </location>
</feature>
<dbReference type="EMBL" id="JAPWTJ010002331">
    <property type="protein sequence ID" value="KAJ8966597.1"/>
    <property type="molecule type" value="Genomic_DNA"/>
</dbReference>
<dbReference type="InterPro" id="IPR001202">
    <property type="entry name" value="WW_dom"/>
</dbReference>
<proteinExistence type="predicted"/>